<evidence type="ECO:0000313" key="2">
    <source>
        <dbReference type="Proteomes" id="UP000050525"/>
    </source>
</evidence>
<name>A0A151NPS2_ALLMI</name>
<dbReference type="EMBL" id="AKHW03002524">
    <property type="protein sequence ID" value="KYO38485.1"/>
    <property type="molecule type" value="Genomic_DNA"/>
</dbReference>
<sequence>MNNTGTTEAYIFPLSSEDTLRQNPQDKKGSKAVELGLRAVSGFRFWFCEIVCETSRIIEGLKITEWRVMKA</sequence>
<evidence type="ECO:0000313" key="1">
    <source>
        <dbReference type="EMBL" id="KYO38485.1"/>
    </source>
</evidence>
<dbReference type="AlphaFoldDB" id="A0A151NPS2"/>
<protein>
    <submittedName>
        <fullName evidence="1">Uncharacterized protein</fullName>
    </submittedName>
</protein>
<dbReference type="Proteomes" id="UP000050525">
    <property type="component" value="Unassembled WGS sequence"/>
</dbReference>
<comment type="caution">
    <text evidence="1">The sequence shown here is derived from an EMBL/GenBank/DDBJ whole genome shotgun (WGS) entry which is preliminary data.</text>
</comment>
<accession>A0A151NPS2</accession>
<reference evidence="1 2" key="1">
    <citation type="journal article" date="2012" name="Genome Biol.">
        <title>Sequencing three crocodilian genomes to illuminate the evolution of archosaurs and amniotes.</title>
        <authorList>
            <person name="St John J.A."/>
            <person name="Braun E.L."/>
            <person name="Isberg S.R."/>
            <person name="Miles L.G."/>
            <person name="Chong A.Y."/>
            <person name="Gongora J."/>
            <person name="Dalzell P."/>
            <person name="Moran C."/>
            <person name="Bed'hom B."/>
            <person name="Abzhanov A."/>
            <person name="Burgess S.C."/>
            <person name="Cooksey A.M."/>
            <person name="Castoe T.A."/>
            <person name="Crawford N.G."/>
            <person name="Densmore L.D."/>
            <person name="Drew J.C."/>
            <person name="Edwards S.V."/>
            <person name="Faircloth B.C."/>
            <person name="Fujita M.K."/>
            <person name="Greenwold M.J."/>
            <person name="Hoffmann F.G."/>
            <person name="Howard J.M."/>
            <person name="Iguchi T."/>
            <person name="Janes D.E."/>
            <person name="Khan S.Y."/>
            <person name="Kohno S."/>
            <person name="de Koning A.J."/>
            <person name="Lance S.L."/>
            <person name="McCarthy F.M."/>
            <person name="McCormack J.E."/>
            <person name="Merchant M.E."/>
            <person name="Peterson D.G."/>
            <person name="Pollock D.D."/>
            <person name="Pourmand N."/>
            <person name="Raney B.J."/>
            <person name="Roessler K.A."/>
            <person name="Sanford J.R."/>
            <person name="Sawyer R.H."/>
            <person name="Schmidt C.J."/>
            <person name="Triplett E.W."/>
            <person name="Tuberville T.D."/>
            <person name="Venegas-Anaya M."/>
            <person name="Howard J.T."/>
            <person name="Jarvis E.D."/>
            <person name="Guillette L.J.Jr."/>
            <person name="Glenn T.C."/>
            <person name="Green R.E."/>
            <person name="Ray D.A."/>
        </authorList>
    </citation>
    <scope>NUCLEOTIDE SEQUENCE [LARGE SCALE GENOMIC DNA]</scope>
    <source>
        <strain evidence="1">KSC_2009_1</strain>
    </source>
</reference>
<keyword evidence="2" id="KW-1185">Reference proteome</keyword>
<proteinExistence type="predicted"/>
<organism evidence="1 2">
    <name type="scientific">Alligator mississippiensis</name>
    <name type="common">American alligator</name>
    <dbReference type="NCBI Taxonomy" id="8496"/>
    <lineage>
        <taxon>Eukaryota</taxon>
        <taxon>Metazoa</taxon>
        <taxon>Chordata</taxon>
        <taxon>Craniata</taxon>
        <taxon>Vertebrata</taxon>
        <taxon>Euteleostomi</taxon>
        <taxon>Archelosauria</taxon>
        <taxon>Archosauria</taxon>
        <taxon>Crocodylia</taxon>
        <taxon>Alligatoridae</taxon>
        <taxon>Alligatorinae</taxon>
        <taxon>Alligator</taxon>
    </lineage>
</organism>
<gene>
    <name evidence="1" type="ORF">Y1Q_0015714</name>
</gene>